<comment type="caution">
    <text evidence="5">The sequence shown here is derived from an EMBL/GenBank/DDBJ whole genome shotgun (WGS) entry which is preliminary data.</text>
</comment>
<dbReference type="Gene3D" id="3.40.50.150">
    <property type="entry name" value="Vaccinia Virus protein VP39"/>
    <property type="match status" value="1"/>
</dbReference>
<keyword evidence="1" id="KW-0489">Methyltransferase</keyword>
<dbReference type="GO" id="GO:0008168">
    <property type="term" value="F:methyltransferase activity"/>
    <property type="evidence" value="ECO:0007669"/>
    <property type="project" value="UniProtKB-KW"/>
</dbReference>
<evidence type="ECO:0000313" key="5">
    <source>
        <dbReference type="EMBL" id="KKO03567.1"/>
    </source>
</evidence>
<accession>A0A0F9XW10</accession>
<organism evidence="5">
    <name type="scientific">marine sediment metagenome</name>
    <dbReference type="NCBI Taxonomy" id="412755"/>
    <lineage>
        <taxon>unclassified sequences</taxon>
        <taxon>metagenomes</taxon>
        <taxon>ecological metagenomes</taxon>
    </lineage>
</organism>
<gene>
    <name evidence="5" type="ORF">LCGC14_0094930</name>
</gene>
<name>A0A0F9XW10_9ZZZZ</name>
<dbReference type="PANTHER" id="PTHR43464:SF19">
    <property type="entry name" value="UBIQUINONE BIOSYNTHESIS O-METHYLTRANSFERASE, MITOCHONDRIAL"/>
    <property type="match status" value="1"/>
</dbReference>
<dbReference type="GO" id="GO:0032259">
    <property type="term" value="P:methylation"/>
    <property type="evidence" value="ECO:0007669"/>
    <property type="project" value="UniProtKB-KW"/>
</dbReference>
<dbReference type="AlphaFoldDB" id="A0A0F9XW10"/>
<dbReference type="CDD" id="cd02440">
    <property type="entry name" value="AdoMet_MTases"/>
    <property type="match status" value="1"/>
</dbReference>
<protein>
    <recommendedName>
        <fullName evidence="4">Methyltransferase domain-containing protein</fullName>
    </recommendedName>
</protein>
<feature type="domain" description="Methyltransferase" evidence="4">
    <location>
        <begin position="51"/>
        <end position="139"/>
    </location>
</feature>
<evidence type="ECO:0000256" key="3">
    <source>
        <dbReference type="ARBA" id="ARBA00022691"/>
    </source>
</evidence>
<dbReference type="InterPro" id="IPR029063">
    <property type="entry name" value="SAM-dependent_MTases_sf"/>
</dbReference>
<dbReference type="SUPFAM" id="SSF53335">
    <property type="entry name" value="S-adenosyl-L-methionine-dependent methyltransferases"/>
    <property type="match status" value="1"/>
</dbReference>
<dbReference type="EMBL" id="LAZR01000026">
    <property type="protein sequence ID" value="KKO03567.1"/>
    <property type="molecule type" value="Genomic_DNA"/>
</dbReference>
<evidence type="ECO:0000256" key="1">
    <source>
        <dbReference type="ARBA" id="ARBA00022603"/>
    </source>
</evidence>
<keyword evidence="3" id="KW-0949">S-adenosyl-L-methionine</keyword>
<evidence type="ECO:0000259" key="4">
    <source>
        <dbReference type="Pfam" id="PF13649"/>
    </source>
</evidence>
<reference evidence="5" key="1">
    <citation type="journal article" date="2015" name="Nature">
        <title>Complex archaea that bridge the gap between prokaryotes and eukaryotes.</title>
        <authorList>
            <person name="Spang A."/>
            <person name="Saw J.H."/>
            <person name="Jorgensen S.L."/>
            <person name="Zaremba-Niedzwiedzka K."/>
            <person name="Martijn J."/>
            <person name="Lind A.E."/>
            <person name="van Eijk R."/>
            <person name="Schleper C."/>
            <person name="Guy L."/>
            <person name="Ettema T.J."/>
        </authorList>
    </citation>
    <scope>NUCLEOTIDE SEQUENCE</scope>
</reference>
<dbReference type="PANTHER" id="PTHR43464">
    <property type="entry name" value="METHYLTRANSFERASE"/>
    <property type="match status" value="1"/>
</dbReference>
<sequence length="199" mass="22640">MDDDHVRRHYEPRIGPDRPSHEIADWADVASQEARFGVLADGVDLARRSLLDVGCGTGDLVAYLMGRGVAVDYLGVDLIEKMIVEARRRHPAAAFECVDPFQPGALAGRQFDVVFASGVFNLDAGDNREDLPRRVGRLLELSREALVFNLLHARETDRYEYCFYWDPTDVRAILDRFDCNWRIIDDYLPNDFTVIGRKP</sequence>
<proteinExistence type="predicted"/>
<dbReference type="Pfam" id="PF13649">
    <property type="entry name" value="Methyltransf_25"/>
    <property type="match status" value="1"/>
</dbReference>
<keyword evidence="2" id="KW-0808">Transferase</keyword>
<dbReference type="InterPro" id="IPR041698">
    <property type="entry name" value="Methyltransf_25"/>
</dbReference>
<evidence type="ECO:0000256" key="2">
    <source>
        <dbReference type="ARBA" id="ARBA00022679"/>
    </source>
</evidence>